<dbReference type="AlphaFoldDB" id="X0SM20"/>
<dbReference type="Pfam" id="PF00580">
    <property type="entry name" value="UvrD-helicase"/>
    <property type="match status" value="1"/>
</dbReference>
<keyword evidence="1" id="KW-0547">Nucleotide-binding</keyword>
<evidence type="ECO:0000256" key="2">
    <source>
        <dbReference type="ARBA" id="ARBA00022801"/>
    </source>
</evidence>
<dbReference type="GO" id="GO:0000725">
    <property type="term" value="P:recombinational repair"/>
    <property type="evidence" value="ECO:0007669"/>
    <property type="project" value="TreeGrafter"/>
</dbReference>
<dbReference type="InterPro" id="IPR000212">
    <property type="entry name" value="DNA_helicase_UvrD/REP"/>
</dbReference>
<keyword evidence="4" id="KW-0067">ATP-binding</keyword>
<dbReference type="InterPro" id="IPR014016">
    <property type="entry name" value="UvrD-like_ATP-bd"/>
</dbReference>
<dbReference type="EMBL" id="BARS01008668">
    <property type="protein sequence ID" value="GAF82128.1"/>
    <property type="molecule type" value="Genomic_DNA"/>
</dbReference>
<evidence type="ECO:0000256" key="1">
    <source>
        <dbReference type="ARBA" id="ARBA00022741"/>
    </source>
</evidence>
<dbReference type="GO" id="GO:0005524">
    <property type="term" value="F:ATP binding"/>
    <property type="evidence" value="ECO:0007669"/>
    <property type="project" value="UniProtKB-KW"/>
</dbReference>
<accession>X0SM20</accession>
<dbReference type="PANTHER" id="PTHR11070">
    <property type="entry name" value="UVRD / RECB / PCRA DNA HELICASE FAMILY MEMBER"/>
    <property type="match status" value="1"/>
</dbReference>
<comment type="caution">
    <text evidence="6">The sequence shown here is derived from an EMBL/GenBank/DDBJ whole genome shotgun (WGS) entry which is preliminary data.</text>
</comment>
<keyword evidence="2" id="KW-0378">Hydrolase</keyword>
<sequence>MTYGQLKIKMAKEKIKWTEQQRRAIAARGSDVLVTASAGTGKTAVLSGRCVNIVSDQTICPDVWSILVLTFTEMAAEQMRSRIAEQLRAEFLRTKDPHLRYQLMLLQGADISTIHSFCKRLITEYFYKLGLDPTFRVIDGDEQKLLKAEVLEKTIDWAWQQSNLQQALEQLLHRRDLRTNDGFLTKIIALSDFLDGVVSREKWYERTSRLAEAINPFTSELGEKQKRIISEKLNHILNQLRHAQKLY</sequence>
<reference evidence="6" key="1">
    <citation type="journal article" date="2014" name="Front. Microbiol.">
        <title>High frequency of phylogenetically diverse reductive dehalogenase-homologous genes in deep subseafloor sedimentary metagenomes.</title>
        <authorList>
            <person name="Kawai M."/>
            <person name="Futagami T."/>
            <person name="Toyoda A."/>
            <person name="Takaki Y."/>
            <person name="Nishi S."/>
            <person name="Hori S."/>
            <person name="Arai W."/>
            <person name="Tsubouchi T."/>
            <person name="Morono Y."/>
            <person name="Uchiyama I."/>
            <person name="Ito T."/>
            <person name="Fujiyama A."/>
            <person name="Inagaki F."/>
            <person name="Takami H."/>
        </authorList>
    </citation>
    <scope>NUCLEOTIDE SEQUENCE</scope>
    <source>
        <strain evidence="6">Expedition CK06-06</strain>
    </source>
</reference>
<evidence type="ECO:0000259" key="5">
    <source>
        <dbReference type="PROSITE" id="PS51198"/>
    </source>
</evidence>
<dbReference type="Gene3D" id="3.40.50.300">
    <property type="entry name" value="P-loop containing nucleotide triphosphate hydrolases"/>
    <property type="match status" value="1"/>
</dbReference>
<evidence type="ECO:0000256" key="4">
    <source>
        <dbReference type="ARBA" id="ARBA00022840"/>
    </source>
</evidence>
<dbReference type="PROSITE" id="PS51198">
    <property type="entry name" value="UVRD_HELICASE_ATP_BIND"/>
    <property type="match status" value="1"/>
</dbReference>
<dbReference type="SUPFAM" id="SSF52540">
    <property type="entry name" value="P-loop containing nucleoside triphosphate hydrolases"/>
    <property type="match status" value="1"/>
</dbReference>
<organism evidence="6">
    <name type="scientific">marine sediment metagenome</name>
    <dbReference type="NCBI Taxonomy" id="412755"/>
    <lineage>
        <taxon>unclassified sequences</taxon>
        <taxon>metagenomes</taxon>
        <taxon>ecological metagenomes</taxon>
    </lineage>
</organism>
<evidence type="ECO:0000256" key="3">
    <source>
        <dbReference type="ARBA" id="ARBA00022806"/>
    </source>
</evidence>
<dbReference type="GO" id="GO:0043138">
    <property type="term" value="F:3'-5' DNA helicase activity"/>
    <property type="evidence" value="ECO:0007669"/>
    <property type="project" value="TreeGrafter"/>
</dbReference>
<dbReference type="GO" id="GO:0016787">
    <property type="term" value="F:hydrolase activity"/>
    <property type="evidence" value="ECO:0007669"/>
    <property type="project" value="UniProtKB-KW"/>
</dbReference>
<keyword evidence="3" id="KW-0347">Helicase</keyword>
<dbReference type="InterPro" id="IPR027417">
    <property type="entry name" value="P-loop_NTPase"/>
</dbReference>
<feature type="domain" description="UvrD-like helicase ATP-binding" evidence="5">
    <location>
        <begin position="15"/>
        <end position="247"/>
    </location>
</feature>
<gene>
    <name evidence="6" type="ORF">S01H1_16473</name>
</gene>
<name>X0SM20_9ZZZZ</name>
<dbReference type="GO" id="GO:0003677">
    <property type="term" value="F:DNA binding"/>
    <property type="evidence" value="ECO:0007669"/>
    <property type="project" value="InterPro"/>
</dbReference>
<dbReference type="GO" id="GO:0005829">
    <property type="term" value="C:cytosol"/>
    <property type="evidence" value="ECO:0007669"/>
    <property type="project" value="TreeGrafter"/>
</dbReference>
<dbReference type="PANTHER" id="PTHR11070:SF48">
    <property type="entry name" value="ATP-DEPENDENT HELICASE_NUCLEASE SUBUNIT A"/>
    <property type="match status" value="1"/>
</dbReference>
<evidence type="ECO:0000313" key="6">
    <source>
        <dbReference type="EMBL" id="GAF82128.1"/>
    </source>
</evidence>
<protein>
    <recommendedName>
        <fullName evidence="5">UvrD-like helicase ATP-binding domain-containing protein</fullName>
    </recommendedName>
</protein>
<feature type="non-terminal residue" evidence="6">
    <location>
        <position position="247"/>
    </location>
</feature>
<dbReference type="GO" id="GO:0033202">
    <property type="term" value="C:DNA helicase complex"/>
    <property type="evidence" value="ECO:0007669"/>
    <property type="project" value="TreeGrafter"/>
</dbReference>
<proteinExistence type="predicted"/>